<evidence type="ECO:0000256" key="2">
    <source>
        <dbReference type="ARBA" id="ARBA00022540"/>
    </source>
</evidence>
<feature type="region of interest" description="Disordered" evidence="4">
    <location>
        <begin position="233"/>
        <end position="270"/>
    </location>
</feature>
<feature type="compositionally biased region" description="Basic and acidic residues" evidence="4">
    <location>
        <begin position="460"/>
        <end position="470"/>
    </location>
</feature>
<feature type="compositionally biased region" description="Low complexity" evidence="4">
    <location>
        <begin position="302"/>
        <end position="355"/>
    </location>
</feature>
<name>A0A8C9GDZ4_9PRIM</name>
<reference evidence="6" key="1">
    <citation type="submission" date="2025-08" db="UniProtKB">
        <authorList>
            <consortium name="Ensembl"/>
        </authorList>
    </citation>
    <scope>IDENTIFICATION</scope>
</reference>
<comment type="similarity">
    <text evidence="1">Belongs to the eukaryotic initiation factor 4G family.</text>
</comment>
<feature type="region of interest" description="Disordered" evidence="4">
    <location>
        <begin position="400"/>
        <end position="538"/>
    </location>
</feature>
<dbReference type="SUPFAM" id="SSF101447">
    <property type="entry name" value="Formin homology 2 domain (FH2 domain)"/>
    <property type="match status" value="1"/>
</dbReference>
<evidence type="ECO:0000313" key="7">
    <source>
        <dbReference type="Proteomes" id="UP000694416"/>
    </source>
</evidence>
<keyword evidence="3" id="KW-0648">Protein biosynthesis</keyword>
<dbReference type="GO" id="GO:0016281">
    <property type="term" value="C:eukaryotic translation initiation factor 4F complex"/>
    <property type="evidence" value="ECO:0007669"/>
    <property type="project" value="TreeGrafter"/>
</dbReference>
<dbReference type="SUPFAM" id="SSF48371">
    <property type="entry name" value="ARM repeat"/>
    <property type="match status" value="1"/>
</dbReference>
<evidence type="ECO:0000256" key="3">
    <source>
        <dbReference type="ARBA" id="ARBA00022917"/>
    </source>
</evidence>
<keyword evidence="2" id="KW-0396">Initiation factor</keyword>
<evidence type="ECO:0000313" key="6">
    <source>
        <dbReference type="Ensembl" id="ENSPTEP00000002378.1"/>
    </source>
</evidence>
<protein>
    <submittedName>
        <fullName evidence="6">Probable cyclin-dependent serine/threonine-protein kinase DDB_G0292550</fullName>
    </submittedName>
</protein>
<feature type="domain" description="MIF4G" evidence="5">
    <location>
        <begin position="561"/>
        <end position="784"/>
    </location>
</feature>
<dbReference type="GO" id="GO:0003729">
    <property type="term" value="F:mRNA binding"/>
    <property type="evidence" value="ECO:0007669"/>
    <property type="project" value="TreeGrafter"/>
</dbReference>
<dbReference type="Gene3D" id="1.25.40.180">
    <property type="match status" value="1"/>
</dbReference>
<keyword evidence="7" id="KW-1185">Reference proteome</keyword>
<organism evidence="6 7">
    <name type="scientific">Piliocolobus tephrosceles</name>
    <name type="common">Ugandan red Colobus</name>
    <dbReference type="NCBI Taxonomy" id="591936"/>
    <lineage>
        <taxon>Eukaryota</taxon>
        <taxon>Metazoa</taxon>
        <taxon>Chordata</taxon>
        <taxon>Craniata</taxon>
        <taxon>Vertebrata</taxon>
        <taxon>Euteleostomi</taxon>
        <taxon>Mammalia</taxon>
        <taxon>Eutheria</taxon>
        <taxon>Euarchontoglires</taxon>
        <taxon>Primates</taxon>
        <taxon>Haplorrhini</taxon>
        <taxon>Catarrhini</taxon>
        <taxon>Cercopithecidae</taxon>
        <taxon>Colobinae</taxon>
        <taxon>Piliocolobus</taxon>
    </lineage>
</organism>
<dbReference type="Proteomes" id="UP000694416">
    <property type="component" value="Unplaced"/>
</dbReference>
<feature type="compositionally biased region" description="Polar residues" evidence="4">
    <location>
        <begin position="484"/>
        <end position="493"/>
    </location>
</feature>
<proteinExistence type="inferred from homology"/>
<accession>A0A8C9GDZ4</accession>
<feature type="compositionally biased region" description="Acidic residues" evidence="4">
    <location>
        <begin position="356"/>
        <end position="371"/>
    </location>
</feature>
<dbReference type="InterPro" id="IPR016024">
    <property type="entry name" value="ARM-type_fold"/>
</dbReference>
<feature type="compositionally biased region" description="Pro residues" evidence="4">
    <location>
        <begin position="233"/>
        <end position="245"/>
    </location>
</feature>
<feature type="region of interest" description="Disordered" evidence="4">
    <location>
        <begin position="297"/>
        <end position="371"/>
    </location>
</feature>
<evidence type="ECO:0000259" key="5">
    <source>
        <dbReference type="SMART" id="SM00543"/>
    </source>
</evidence>
<feature type="compositionally biased region" description="Basic and acidic residues" evidence="4">
    <location>
        <begin position="401"/>
        <end position="411"/>
    </location>
</feature>
<feature type="region of interest" description="Disordered" evidence="4">
    <location>
        <begin position="59"/>
        <end position="82"/>
    </location>
</feature>
<feature type="compositionally biased region" description="Low complexity" evidence="4">
    <location>
        <begin position="60"/>
        <end position="82"/>
    </location>
</feature>
<dbReference type="Pfam" id="PF02854">
    <property type="entry name" value="MIF4G"/>
    <property type="match status" value="1"/>
</dbReference>
<dbReference type="SMART" id="SM00543">
    <property type="entry name" value="MIF4G"/>
    <property type="match status" value="1"/>
</dbReference>
<dbReference type="PANTHER" id="PTHR23253">
    <property type="entry name" value="EUKARYOTIC TRANSLATION INITIATION FACTOR 4 GAMMA"/>
    <property type="match status" value="1"/>
</dbReference>
<evidence type="ECO:0000256" key="1">
    <source>
        <dbReference type="ARBA" id="ARBA00005775"/>
    </source>
</evidence>
<feature type="compositionally biased region" description="Basic residues" evidence="4">
    <location>
        <begin position="445"/>
        <end position="459"/>
    </location>
</feature>
<dbReference type="Ensembl" id="ENSPTET00000003700.1">
    <property type="protein sequence ID" value="ENSPTEP00000002378.1"/>
    <property type="gene ID" value="ENSPTEG00000002819.1"/>
</dbReference>
<dbReference type="PANTHER" id="PTHR23253:SF9">
    <property type="entry name" value="EUKARYOTIC TRANSLATION INITIATION FACTOR 4 GAMMA 2"/>
    <property type="match status" value="1"/>
</dbReference>
<dbReference type="AlphaFoldDB" id="A0A8C9GDZ4"/>
<dbReference type="GO" id="GO:0003743">
    <property type="term" value="F:translation initiation factor activity"/>
    <property type="evidence" value="ECO:0007669"/>
    <property type="project" value="UniProtKB-KW"/>
</dbReference>
<feature type="compositionally biased region" description="Low complexity" evidence="4">
    <location>
        <begin position="246"/>
        <end position="270"/>
    </location>
</feature>
<sequence>MIGINNTNNAFASMNYANKQKNNEFGFSNQNNTFQNNYNNNNRAFSQLMNKNNRYNKTANQTNGNSFNTLNNNTNFNENKKNNYNINFYNNNNSNVNRGNSSNNNYRNKWNQINVFNKNQNVNENVNNNLFGMDANVSANISTNVSTNVNANYNTINQMSDHPYGKNAMNINVNDTNVINNMYHNNTPNMPPMYFNNMISKDSVANNYNIKQPNTNAITLDFYSGAPINTCVVPPPPPPPPPPSVTSPSFSTINTTTNTTTNITTNTTTTTTTNITNTMYNTHNTTQLTDNMSSAHNLNIVNNSSSNNSSNNNSSNNNSSNNNSSNNNISNNNSSSNNNDNTAENINKVNNSINQNEDEEKDDSENNDEWGELGEDKYIDITSIIKKKDVILNQLGANLDSDNKKETTDNKNKKKSKSKNENSPKLVKTNEKITTTTPPVGENKKKNKKNKNKNAKNNKKNNEENTKVDDNNPSPEKNVKQEKPSTSTNNQINESEDDEIDQIIKEHNIPNDNKSEVNTSKENNDSGKIEESEKKEPVEKTTKSVYVIKRKKNISPLEYMERQTKSLLNKLTVENFSIITDKICQIVSAITDMEEIQIVVNEIINKAVLEHEWSEMYADVCLVLKWRSPHFEHKKKSTIEVALLKKIQKEYENLPISFECTSKEKLKNDENEIELSYVEQKEKKKLFGIVKLIGELFQRKIVSVQIIMTIAHDLLIRYKEPKEYCIEAFLQLIYSTGFFIEKMQNSKNSLDTWFGRLKELQRKKMYSKRIKFVIQDVFDLRLSDWRKRTHKDTAKGLNELRSQLETEEMMGGAIHVAQQGNIVIVGERHNLRNNASYSKYMEEQERLSKIMKK</sequence>
<feature type="compositionally biased region" description="Basic and acidic residues" evidence="4">
    <location>
        <begin position="522"/>
        <end position="538"/>
    </location>
</feature>
<evidence type="ECO:0000256" key="4">
    <source>
        <dbReference type="SAM" id="MobiDB-lite"/>
    </source>
</evidence>
<feature type="compositionally biased region" description="Basic and acidic residues" evidence="4">
    <location>
        <begin position="502"/>
        <end position="515"/>
    </location>
</feature>
<reference evidence="6" key="2">
    <citation type="submission" date="2025-09" db="UniProtKB">
        <authorList>
            <consortium name="Ensembl"/>
        </authorList>
    </citation>
    <scope>IDENTIFICATION</scope>
</reference>
<dbReference type="InterPro" id="IPR003890">
    <property type="entry name" value="MIF4G-like_typ-3"/>
</dbReference>